<evidence type="ECO:0000256" key="1">
    <source>
        <dbReference type="SAM" id="MobiDB-lite"/>
    </source>
</evidence>
<dbReference type="AlphaFoldDB" id="A0A0F9Q113"/>
<feature type="region of interest" description="Disordered" evidence="1">
    <location>
        <begin position="45"/>
        <end position="65"/>
    </location>
</feature>
<evidence type="ECO:0000313" key="2">
    <source>
        <dbReference type="EMBL" id="KKN36159.1"/>
    </source>
</evidence>
<organism evidence="2">
    <name type="scientific">marine sediment metagenome</name>
    <dbReference type="NCBI Taxonomy" id="412755"/>
    <lineage>
        <taxon>unclassified sequences</taxon>
        <taxon>metagenomes</taxon>
        <taxon>ecological metagenomes</taxon>
    </lineage>
</organism>
<sequence>MDGCQQQISADPSAAPGGDVSLPETASFRPAVPSVTRALVRGAPDSWFMPAHTPPGPKSAWPRRRGPLRVEHRAVTEAVVQEIRGRLLQGQSTEEVAAVLRVGSGAIEAIVRATDRNEDLQRRWLLRAVVRKLGELRTGRCGKIPCVGTSRSRQ</sequence>
<proteinExistence type="predicted"/>
<feature type="compositionally biased region" description="Polar residues" evidence="1">
    <location>
        <begin position="1"/>
        <end position="10"/>
    </location>
</feature>
<gene>
    <name evidence="2" type="ORF">LCGC14_0776420</name>
</gene>
<protein>
    <submittedName>
        <fullName evidence="2">Uncharacterized protein</fullName>
    </submittedName>
</protein>
<accession>A0A0F9Q113</accession>
<comment type="caution">
    <text evidence="2">The sequence shown here is derived from an EMBL/GenBank/DDBJ whole genome shotgun (WGS) entry which is preliminary data.</text>
</comment>
<dbReference type="EMBL" id="LAZR01001985">
    <property type="protein sequence ID" value="KKN36159.1"/>
    <property type="molecule type" value="Genomic_DNA"/>
</dbReference>
<feature type="region of interest" description="Disordered" evidence="1">
    <location>
        <begin position="1"/>
        <end position="27"/>
    </location>
</feature>
<name>A0A0F9Q113_9ZZZZ</name>
<reference evidence="2" key="1">
    <citation type="journal article" date="2015" name="Nature">
        <title>Complex archaea that bridge the gap between prokaryotes and eukaryotes.</title>
        <authorList>
            <person name="Spang A."/>
            <person name="Saw J.H."/>
            <person name="Jorgensen S.L."/>
            <person name="Zaremba-Niedzwiedzka K."/>
            <person name="Martijn J."/>
            <person name="Lind A.E."/>
            <person name="van Eijk R."/>
            <person name="Schleper C."/>
            <person name="Guy L."/>
            <person name="Ettema T.J."/>
        </authorList>
    </citation>
    <scope>NUCLEOTIDE SEQUENCE</scope>
</reference>